<gene>
    <name evidence="1" type="ORF">TBRA_LOCUS7771</name>
</gene>
<proteinExistence type="predicted"/>
<accession>A0A6H5ICW9</accession>
<evidence type="ECO:0000313" key="1">
    <source>
        <dbReference type="EMBL" id="CAB0035888.1"/>
    </source>
</evidence>
<sequence length="109" mass="13006">MRQHVMLLYEYTLHTRFAALTFNIAEYKHARYYPIQRIYSGASSKRKILCKRINKRLCMEFFLREEVELGLRSSRGNLLVHYRLCLCGPEPNTVLVPRSQKLFTLHRTT</sequence>
<dbReference type="AlphaFoldDB" id="A0A6H5ICW9"/>
<dbReference type="EMBL" id="CADCXV010000804">
    <property type="protein sequence ID" value="CAB0035888.1"/>
    <property type="molecule type" value="Genomic_DNA"/>
</dbReference>
<protein>
    <submittedName>
        <fullName evidence="1">Uncharacterized protein</fullName>
    </submittedName>
</protein>
<name>A0A6H5ICW9_9HYME</name>
<dbReference type="Proteomes" id="UP000479190">
    <property type="component" value="Unassembled WGS sequence"/>
</dbReference>
<keyword evidence="2" id="KW-1185">Reference proteome</keyword>
<organism evidence="1 2">
    <name type="scientific">Trichogramma brassicae</name>
    <dbReference type="NCBI Taxonomy" id="86971"/>
    <lineage>
        <taxon>Eukaryota</taxon>
        <taxon>Metazoa</taxon>
        <taxon>Ecdysozoa</taxon>
        <taxon>Arthropoda</taxon>
        <taxon>Hexapoda</taxon>
        <taxon>Insecta</taxon>
        <taxon>Pterygota</taxon>
        <taxon>Neoptera</taxon>
        <taxon>Endopterygota</taxon>
        <taxon>Hymenoptera</taxon>
        <taxon>Apocrita</taxon>
        <taxon>Proctotrupomorpha</taxon>
        <taxon>Chalcidoidea</taxon>
        <taxon>Trichogrammatidae</taxon>
        <taxon>Trichogramma</taxon>
    </lineage>
</organism>
<evidence type="ECO:0000313" key="2">
    <source>
        <dbReference type="Proteomes" id="UP000479190"/>
    </source>
</evidence>
<reference evidence="1 2" key="1">
    <citation type="submission" date="2020-02" db="EMBL/GenBank/DDBJ databases">
        <authorList>
            <person name="Ferguson B K."/>
        </authorList>
    </citation>
    <scope>NUCLEOTIDE SEQUENCE [LARGE SCALE GENOMIC DNA]</scope>
</reference>